<accession>N1NVS5</accession>
<evidence type="ECO:0000256" key="6">
    <source>
        <dbReference type="ARBA" id="ARBA00022574"/>
    </source>
</evidence>
<name>N1NVS5_YEASC</name>
<feature type="region of interest" description="Disordered" evidence="13">
    <location>
        <begin position="736"/>
        <end position="766"/>
    </location>
</feature>
<dbReference type="InterPro" id="IPR015943">
    <property type="entry name" value="WD40/YVTN_repeat-like_dom_sf"/>
</dbReference>
<dbReference type="Gene3D" id="3.30.40.10">
    <property type="entry name" value="Zinc/RING finger domain, C3HC4 (zinc finger)"/>
    <property type="match status" value="1"/>
</dbReference>
<keyword evidence="7" id="KW-0479">Metal-binding</keyword>
<dbReference type="CDD" id="cd16488">
    <property type="entry name" value="mRING-H2-C3H3C2_Mio-like"/>
    <property type="match status" value="1"/>
</dbReference>
<keyword evidence="10" id="KW-0862">Zinc</keyword>
<dbReference type="InterPro" id="IPR019775">
    <property type="entry name" value="WD40_repeat_CS"/>
</dbReference>
<evidence type="ECO:0000256" key="4">
    <source>
        <dbReference type="ARBA" id="ARBA00022553"/>
    </source>
</evidence>
<dbReference type="EMBL" id="CM001536">
    <property type="protein sequence ID" value="EIW07539.1"/>
    <property type="molecule type" value="Genomic_DNA"/>
</dbReference>
<feature type="region of interest" description="Disordered" evidence="13">
    <location>
        <begin position="630"/>
        <end position="651"/>
    </location>
</feature>
<proteinExistence type="inferred from homology"/>
<feature type="region of interest" description="Disordered" evidence="13">
    <location>
        <begin position="559"/>
        <end position="593"/>
    </location>
</feature>
<feature type="compositionally biased region" description="Acidic residues" evidence="13">
    <location>
        <begin position="753"/>
        <end position="766"/>
    </location>
</feature>
<feature type="region of interest" description="Disordered" evidence="13">
    <location>
        <begin position="788"/>
        <end position="831"/>
    </location>
</feature>
<dbReference type="GO" id="GO:0008270">
    <property type="term" value="F:zinc ion binding"/>
    <property type="evidence" value="ECO:0007669"/>
    <property type="project" value="UniProtKB-KW"/>
</dbReference>
<dbReference type="FunFam" id="2.130.10.10:FF:001334">
    <property type="entry name" value="Restriction of telomere capping protein 1"/>
    <property type="match status" value="1"/>
</dbReference>
<feature type="region of interest" description="Disordered" evidence="13">
    <location>
        <begin position="1014"/>
        <end position="1047"/>
    </location>
</feature>
<dbReference type="Pfam" id="PF00400">
    <property type="entry name" value="WD40"/>
    <property type="match status" value="2"/>
</dbReference>
<dbReference type="InterPro" id="IPR049566">
    <property type="entry name" value="WDR59_RTC1-like_RING_Znf"/>
</dbReference>
<feature type="compositionally biased region" description="Low complexity" evidence="13">
    <location>
        <begin position="815"/>
        <end position="824"/>
    </location>
</feature>
<dbReference type="OrthoDB" id="60955at2759"/>
<evidence type="ECO:0000313" key="15">
    <source>
        <dbReference type="EMBL" id="EIW07539.1"/>
    </source>
</evidence>
<dbReference type="Proteomes" id="UP000013192">
    <property type="component" value="Chromosome XV"/>
</dbReference>
<dbReference type="InterPro" id="IPR036322">
    <property type="entry name" value="WD40_repeat_dom_sf"/>
</dbReference>
<evidence type="ECO:0000259" key="14">
    <source>
        <dbReference type="PROSITE" id="PS50089"/>
    </source>
</evidence>
<dbReference type="GO" id="GO:0061700">
    <property type="term" value="C:GATOR2 complex"/>
    <property type="evidence" value="ECO:0007669"/>
    <property type="project" value="TreeGrafter"/>
</dbReference>
<evidence type="ECO:0000256" key="3">
    <source>
        <dbReference type="ARBA" id="ARBA00015098"/>
    </source>
</evidence>
<evidence type="ECO:0000256" key="7">
    <source>
        <dbReference type="ARBA" id="ARBA00022723"/>
    </source>
</evidence>
<dbReference type="InterPro" id="IPR037590">
    <property type="entry name" value="WDR24"/>
</dbReference>
<feature type="compositionally biased region" description="Basic and acidic residues" evidence="13">
    <location>
        <begin position="952"/>
        <end position="963"/>
    </location>
</feature>
<keyword evidence="8" id="KW-0677">Repeat</keyword>
<feature type="repeat" description="WD" evidence="12">
    <location>
        <begin position="365"/>
        <end position="396"/>
    </location>
</feature>
<evidence type="ECO:0000256" key="5">
    <source>
        <dbReference type="ARBA" id="ARBA00022554"/>
    </source>
</evidence>
<dbReference type="SUPFAM" id="SSF57850">
    <property type="entry name" value="RING/U-box"/>
    <property type="match status" value="1"/>
</dbReference>
<feature type="region of interest" description="Disordered" evidence="13">
    <location>
        <begin position="942"/>
        <end position="963"/>
    </location>
</feature>
<comment type="similarity">
    <text evidence="2">Belongs to the WD repeat RTC1 family.</text>
</comment>
<reference evidence="15" key="1">
    <citation type="submission" date="2012-03" db="EMBL/GenBank/DDBJ databases">
        <title>De novo sequencing, assembly and analysis of the genome of the laboratory strain Saccharomyces cerevisiae CEN.PK113-7D, a model for modern industrial biotechnology.</title>
        <authorList>
            <person name="Nijkamp J.F."/>
            <person name="van den Broek M.A."/>
            <person name="Datema E."/>
            <person name="de Kok S."/>
            <person name="Bosman L."/>
            <person name="Luttink M.A."/>
            <person name="Daran-Lapujade P."/>
            <person name="Vongsangnak W."/>
            <person name="Nielsen J."/>
            <person name="Heijne W.H.M."/>
            <person name="Klaassen P."/>
            <person name="Platt D."/>
            <person name="Paddon C.J."/>
            <person name="Koetter P."/>
            <person name="van Ham R.C."/>
            <person name="Reinders M.J.T."/>
            <person name="Pronk J.T."/>
            <person name="de Ridder D."/>
            <person name="Daran J.-M."/>
        </authorList>
    </citation>
    <scope>NUCLEOTIDE SEQUENCE</scope>
    <source>
        <strain evidence="15">CEN.PK113-7D</strain>
    </source>
</reference>
<protein>
    <recommendedName>
        <fullName evidence="3">Restriction of telomere capping protein 1</fullName>
    </recommendedName>
</protein>
<feature type="region of interest" description="Disordered" evidence="13">
    <location>
        <begin position="1"/>
        <end position="39"/>
    </location>
</feature>
<evidence type="ECO:0000256" key="11">
    <source>
        <dbReference type="PROSITE-ProRule" id="PRU00175"/>
    </source>
</evidence>
<organism evidence="15">
    <name type="scientific">Saccharomyces cerevisiae (strain CEN.PK113-7D)</name>
    <name type="common">Baker's yeast</name>
    <dbReference type="NCBI Taxonomy" id="889517"/>
    <lineage>
        <taxon>Eukaryota</taxon>
        <taxon>Fungi</taxon>
        <taxon>Dikarya</taxon>
        <taxon>Ascomycota</taxon>
        <taxon>Saccharomycotina</taxon>
        <taxon>Saccharomycetes</taxon>
        <taxon>Saccharomycetales</taxon>
        <taxon>Saccharomycetaceae</taxon>
        <taxon>Saccharomyces</taxon>
    </lineage>
</organism>
<dbReference type="InterPro" id="IPR001680">
    <property type="entry name" value="WD40_rpt"/>
</dbReference>
<evidence type="ECO:0000256" key="10">
    <source>
        <dbReference type="ARBA" id="ARBA00022833"/>
    </source>
</evidence>
<dbReference type="SUPFAM" id="SSF50978">
    <property type="entry name" value="WD40 repeat-like"/>
    <property type="match status" value="1"/>
</dbReference>
<dbReference type="InterPro" id="IPR001841">
    <property type="entry name" value="Znf_RING"/>
</dbReference>
<keyword evidence="6 12" id="KW-0853">WD repeat</keyword>
<dbReference type="PROSITE" id="PS50089">
    <property type="entry name" value="ZF_RING_2"/>
    <property type="match status" value="1"/>
</dbReference>
<evidence type="ECO:0000256" key="8">
    <source>
        <dbReference type="ARBA" id="ARBA00022737"/>
    </source>
</evidence>
<keyword evidence="4" id="KW-0597">Phosphoprotein</keyword>
<feature type="region of interest" description="Disordered" evidence="13">
    <location>
        <begin position="600"/>
        <end position="619"/>
    </location>
</feature>
<dbReference type="Gene3D" id="2.130.10.10">
    <property type="entry name" value="YVTN repeat-like/Quinoprotein amine dehydrogenase"/>
    <property type="match status" value="1"/>
</dbReference>
<feature type="compositionally biased region" description="Basic and acidic residues" evidence="13">
    <location>
        <begin position="1016"/>
        <end position="1028"/>
    </location>
</feature>
<evidence type="ECO:0000256" key="1">
    <source>
        <dbReference type="ARBA" id="ARBA00004116"/>
    </source>
</evidence>
<dbReference type="PANTHER" id="PTHR46200:SF1">
    <property type="entry name" value="GATOR COMPLEX PROTEIN WDR24"/>
    <property type="match status" value="1"/>
</dbReference>
<dbReference type="GO" id="GO:0005774">
    <property type="term" value="C:vacuolar membrane"/>
    <property type="evidence" value="ECO:0007669"/>
    <property type="project" value="TreeGrafter"/>
</dbReference>
<comment type="subcellular location">
    <subcellularLocation>
        <location evidence="1">Vacuole</location>
    </subcellularLocation>
</comment>
<sequence>MSLSPHVENASIPKGSTPIPKNRNVSSIGKGEFLGSSSSNNSSFRMNHYSNSGQPSVLDSIRRPNLTPTFSYSNGVYMPESHRTSSFNDSYLPYDKNPYAKTTGSMSNKSNMKIKTKKNAINTNTRKSSGLIYTTKVDKELSSIDKVNDPNINGLVCAGKTHLGLYKFSPSDRSIKCVHDFITPNSNTSTRGTTSLLPKLSKRTRQNKFSTIADVKTGFNNYKNCIAVCNNSTAISIYDLNKSSSIDNPLITSLCEHTRSINSFDFNMVESNLIISGGQDSCVKIWDLRSNKSKSSNRSDISINTASDSIRDVKWMPGYNFASKNDQGSSTYGNLKSGYKFASIHDSGYLLKFDLRQPAQYEKKLNAHTGPGLCLNWHPNQEYIATGGRDGKCCLWFVGDNANAAENTVLNYGNSPSLHAPNTSLNNSGSLAFPKLTINTGYPVTKLKFKPAYSSNIYNSLLGISSMGDEAEVRIYSLARKYIPKHVLLSETPSLGLVWWDENLIFNIDKGTRINGWDINKEPTVLENLSKNTTTWRDLDGNGLLSVDQEIGSYEVVEPELQPTSSTTCKKHPGTIKNPKNGNPENQGIIGGIKKGFSHTGLTSFTPERPPTLKAGPTFSTKSLTLASGASSFNSSSASLTSLTPQTENREEIAIEPPCIITLDIPQIFNNIRLTKIAHSRKKNVISESSSMKNSPVEKFKYLARQLKFSYIREHNVSDSADTAYKNDIENIDVVKNATETHGDNTTTTNNNDDGDDDDDDDDDDDKIIESHLLKKYNFPENNTWATLMNEKVNNKKSKRNSSSSREFDEKDVRSSISSISASRQSHDRSRKIDKNVEAELQEKIQTLVDLISIATHNASVYLSIDDLTNFKIWILIRDSLLWDLKWMTSSQISSDNASNMDANESSDFEAGENLKTGKEFPEEDGAGTSGAESLVEERPQAFRANSDEPSDAEKKPVSKLKEQLKNTEIIPYAQPNEDSDEVLTKLKELQNQRLESRTKMGETVSDDVIIEEDEHEHQEEEQPHDSPTKSAQFHASPIAKSIPILQKREHRKSFIDTFMLHSPNGYNGDTDIGNEDDNISPRFTYNSVSPRSKVSSLQSYATTTSQLETFKKLSSHTAPIIGSPRHAPSRPDSIGREQLSSSLTKKLAKCKKIIADPPWDTKKLIKQLYNQATETGNVVLTVNILFLFQTIYQITEIDIAKDAIAHFLLLLHRYELFGIAADVLKYCPFEDIMGSEGDQSSIRLFCERCGELITNESSKEKLRAEAQQTGNKKIMDKFGYWYCDSCKKKNTSCVLCERPLKKLTMVILPCGHEGHFQCIQEWFLDENEQECPGGCPGVAFI</sequence>
<evidence type="ECO:0000256" key="13">
    <source>
        <dbReference type="SAM" id="MobiDB-lite"/>
    </source>
</evidence>
<feature type="domain" description="RING-type" evidence="14">
    <location>
        <begin position="1294"/>
        <end position="1333"/>
    </location>
</feature>
<dbReference type="PROSITE" id="PS00678">
    <property type="entry name" value="WD_REPEATS_1"/>
    <property type="match status" value="1"/>
</dbReference>
<dbReference type="PANTHER" id="PTHR46200">
    <property type="entry name" value="GATOR COMPLEX PROTEIN WDR24"/>
    <property type="match status" value="1"/>
</dbReference>
<dbReference type="GO" id="GO:0016239">
    <property type="term" value="P:positive regulation of macroautophagy"/>
    <property type="evidence" value="ECO:0007669"/>
    <property type="project" value="TreeGrafter"/>
</dbReference>
<dbReference type="PROSITE" id="PS50082">
    <property type="entry name" value="WD_REPEATS_2"/>
    <property type="match status" value="2"/>
</dbReference>
<dbReference type="Pfam" id="PF17120">
    <property type="entry name" value="zf-RING_16"/>
    <property type="match status" value="1"/>
</dbReference>
<dbReference type="InterPro" id="IPR013083">
    <property type="entry name" value="Znf_RING/FYVE/PHD"/>
</dbReference>
<dbReference type="HOGENOM" id="CLU_008512_0_0_1"/>
<feature type="repeat" description="WD" evidence="12">
    <location>
        <begin position="254"/>
        <end position="296"/>
    </location>
</feature>
<evidence type="ECO:0000256" key="9">
    <source>
        <dbReference type="ARBA" id="ARBA00022771"/>
    </source>
</evidence>
<evidence type="ECO:0000256" key="2">
    <source>
        <dbReference type="ARBA" id="ARBA00008863"/>
    </source>
</evidence>
<keyword evidence="5" id="KW-0926">Vacuole</keyword>
<dbReference type="GO" id="GO:1904263">
    <property type="term" value="P:positive regulation of TORC1 signaling"/>
    <property type="evidence" value="ECO:0007669"/>
    <property type="project" value="TreeGrafter"/>
</dbReference>
<evidence type="ECO:0000256" key="12">
    <source>
        <dbReference type="PROSITE-ProRule" id="PRU00221"/>
    </source>
</evidence>
<dbReference type="GO" id="GO:0005829">
    <property type="term" value="C:cytosol"/>
    <property type="evidence" value="ECO:0007669"/>
    <property type="project" value="TreeGrafter"/>
</dbReference>
<dbReference type="SMART" id="SM00320">
    <property type="entry name" value="WD40"/>
    <property type="match status" value="2"/>
</dbReference>
<dbReference type="PROSITE" id="PS50294">
    <property type="entry name" value="WD_REPEATS_REGION"/>
    <property type="match status" value="2"/>
</dbReference>
<feature type="compositionally biased region" description="Low complexity" evidence="13">
    <location>
        <begin position="630"/>
        <end position="644"/>
    </location>
</feature>
<keyword evidence="9 11" id="KW-0863">Zinc-finger</keyword>
<gene>
    <name evidence="15" type="ORF">CENPK1137D_2126</name>
</gene>